<dbReference type="Proteomes" id="UP001060085">
    <property type="component" value="Linkage Group LG07"/>
</dbReference>
<proteinExistence type="predicted"/>
<organism evidence="1 2">
    <name type="scientific">Catharanthus roseus</name>
    <name type="common">Madagascar periwinkle</name>
    <name type="synonym">Vinca rosea</name>
    <dbReference type="NCBI Taxonomy" id="4058"/>
    <lineage>
        <taxon>Eukaryota</taxon>
        <taxon>Viridiplantae</taxon>
        <taxon>Streptophyta</taxon>
        <taxon>Embryophyta</taxon>
        <taxon>Tracheophyta</taxon>
        <taxon>Spermatophyta</taxon>
        <taxon>Magnoliopsida</taxon>
        <taxon>eudicotyledons</taxon>
        <taxon>Gunneridae</taxon>
        <taxon>Pentapetalae</taxon>
        <taxon>asterids</taxon>
        <taxon>lamiids</taxon>
        <taxon>Gentianales</taxon>
        <taxon>Apocynaceae</taxon>
        <taxon>Rauvolfioideae</taxon>
        <taxon>Vinceae</taxon>
        <taxon>Catharanthinae</taxon>
        <taxon>Catharanthus</taxon>
    </lineage>
</organism>
<reference evidence="2" key="1">
    <citation type="journal article" date="2023" name="Nat. Plants">
        <title>Single-cell RNA sequencing provides a high-resolution roadmap for understanding the multicellular compartmentation of specialized metabolism.</title>
        <authorList>
            <person name="Sun S."/>
            <person name="Shen X."/>
            <person name="Li Y."/>
            <person name="Li Y."/>
            <person name="Wang S."/>
            <person name="Li R."/>
            <person name="Zhang H."/>
            <person name="Shen G."/>
            <person name="Guo B."/>
            <person name="Wei J."/>
            <person name="Xu J."/>
            <person name="St-Pierre B."/>
            <person name="Chen S."/>
            <person name="Sun C."/>
        </authorList>
    </citation>
    <scope>NUCLEOTIDE SEQUENCE [LARGE SCALE GENOMIC DNA]</scope>
</reference>
<gene>
    <name evidence="1" type="ORF">M9H77_30906</name>
</gene>
<comment type="caution">
    <text evidence="1">The sequence shown here is derived from an EMBL/GenBank/DDBJ whole genome shotgun (WGS) entry which is preliminary data.</text>
</comment>
<name>A0ACB9ZZE5_CATRO</name>
<dbReference type="EMBL" id="CM044707">
    <property type="protein sequence ID" value="KAI5653719.1"/>
    <property type="molecule type" value="Genomic_DNA"/>
</dbReference>
<accession>A0ACB9ZZE5</accession>
<sequence length="174" mass="19646">MKTSRVTLNHSPPAAKVISVVASTSNVWKKEISNKNNVLGLEDQDGRRSKPKYTRAMELPKENCNRSLSTTHKSTEIFDLAPKGNPPGLFPTYTRGAEDKKREKKHPSPSHFAHPIYPRADRYWLIYVIRYTCLRLSADSIACWLAKPFGSTNSYTSPIFLYDNMHLGFCAPCG</sequence>
<evidence type="ECO:0000313" key="2">
    <source>
        <dbReference type="Proteomes" id="UP001060085"/>
    </source>
</evidence>
<keyword evidence="2" id="KW-1185">Reference proteome</keyword>
<protein>
    <submittedName>
        <fullName evidence="1">Uncharacterized protein</fullName>
    </submittedName>
</protein>
<evidence type="ECO:0000313" key="1">
    <source>
        <dbReference type="EMBL" id="KAI5653719.1"/>
    </source>
</evidence>